<dbReference type="AlphaFoldDB" id="A0A0U3HGE9"/>
<dbReference type="SUPFAM" id="SSF56112">
    <property type="entry name" value="Protein kinase-like (PK-like)"/>
    <property type="match status" value="1"/>
</dbReference>
<feature type="domain" description="Protein kinase" evidence="2">
    <location>
        <begin position="127"/>
        <end position="341"/>
    </location>
</feature>
<dbReference type="SMART" id="SM00220">
    <property type="entry name" value="S_TKc"/>
    <property type="match status" value="1"/>
</dbReference>
<evidence type="ECO:0000313" key="4">
    <source>
        <dbReference type="Proteomes" id="UP000057181"/>
    </source>
</evidence>
<dbReference type="STRING" id="446860.AS188_09110"/>
<dbReference type="Gene3D" id="1.10.510.10">
    <property type="entry name" value="Transferase(Phosphotransferase) domain 1"/>
    <property type="match status" value="1"/>
</dbReference>
<dbReference type="GO" id="GO:0004672">
    <property type="term" value="F:protein kinase activity"/>
    <property type="evidence" value="ECO:0007669"/>
    <property type="project" value="InterPro"/>
</dbReference>
<dbReference type="OrthoDB" id="3778994at2"/>
<dbReference type="RefSeq" id="WP_058858588.1">
    <property type="nucleotide sequence ID" value="NZ_CP013254.1"/>
</dbReference>
<evidence type="ECO:0000256" key="1">
    <source>
        <dbReference type="SAM" id="MobiDB-lite"/>
    </source>
</evidence>
<organism evidence="3 4">
    <name type="scientific">Kocuria flava</name>
    <dbReference type="NCBI Taxonomy" id="446860"/>
    <lineage>
        <taxon>Bacteria</taxon>
        <taxon>Bacillati</taxon>
        <taxon>Actinomycetota</taxon>
        <taxon>Actinomycetes</taxon>
        <taxon>Micrococcales</taxon>
        <taxon>Micrococcaceae</taxon>
        <taxon>Kocuria</taxon>
    </lineage>
</organism>
<feature type="compositionally biased region" description="Gly residues" evidence="1">
    <location>
        <begin position="83"/>
        <end position="105"/>
    </location>
</feature>
<protein>
    <recommendedName>
        <fullName evidence="2">Protein kinase domain-containing protein</fullName>
    </recommendedName>
</protein>
<feature type="compositionally biased region" description="Basic and acidic residues" evidence="1">
    <location>
        <begin position="21"/>
        <end position="32"/>
    </location>
</feature>
<feature type="compositionally biased region" description="Low complexity" evidence="1">
    <location>
        <begin position="106"/>
        <end position="115"/>
    </location>
</feature>
<feature type="region of interest" description="Disordered" evidence="1">
    <location>
        <begin position="1"/>
        <end position="123"/>
    </location>
</feature>
<sequence>MQRSRGQDEQQDPGLVAGPARRAEGGRTDGGRRPAAQRGRSTGAGGTGGATPRARLAAATAGEPVAPPGRQARPRPADRPGTSGPGGPAAGGGVPGPGHGHGGAAAGDPPEDGGALPPPVLAPEEGLMPVRALGARTWLVRETRAGEPFVLRRCAGADGAAAARAAAVQLARRELPGLVRLHALAGPAGRPAGLVEEHVAGGSLEQRVRADGPLDPGAAAALLRGAAAGLAALHGLGWRHGRLTPARVLLRGPGAEGAVLTGAGLPPGTEGPGPAEDVRALGALVWWAMTGRWPRQGAGRPPLGLLCPGSGPELAAAVEAALAEDAGRRPTAAELAERTAVPSGSGGAEGPVSDGRAARATGAPPVPGIAPVDGPEPAAGRAPADGSAPVPGPGDHDGASGRRRAGGAAGSRPMRRRPAERPGSRVRRPGPGRDGNRPVPARVATHLLAPAAALLTGWLLFGALVPAPPGDSGPAAEPVPAAGPLRLMGGAGAAGGPAAPAPAAEATGDPAEALADLVRLRGRALRTGDAALLERVHAAGGPGLAADRRLVEELARRGTDPFAALELTAERIRPLPGTGGPGTAAFRARVRAEGWRAPRDPGSAVVPAGDGWAQDVEVRLVDDGAGWRLAEVAPVHPADRDDAGPRR</sequence>
<dbReference type="InterPro" id="IPR000719">
    <property type="entry name" value="Prot_kinase_dom"/>
</dbReference>
<accession>A0A0U3HGE9</accession>
<evidence type="ECO:0000313" key="3">
    <source>
        <dbReference type="EMBL" id="ALU39880.1"/>
    </source>
</evidence>
<dbReference type="Proteomes" id="UP000057181">
    <property type="component" value="Chromosome"/>
</dbReference>
<feature type="compositionally biased region" description="Low complexity" evidence="1">
    <location>
        <begin position="50"/>
        <end position="71"/>
    </location>
</feature>
<feature type="region of interest" description="Disordered" evidence="1">
    <location>
        <begin position="328"/>
        <end position="439"/>
    </location>
</feature>
<evidence type="ECO:0000259" key="2">
    <source>
        <dbReference type="SMART" id="SM00220"/>
    </source>
</evidence>
<dbReference type="InterPro" id="IPR011009">
    <property type="entry name" value="Kinase-like_dom_sf"/>
</dbReference>
<dbReference type="KEGG" id="kfv:AS188_09110"/>
<dbReference type="GO" id="GO:0005524">
    <property type="term" value="F:ATP binding"/>
    <property type="evidence" value="ECO:0007669"/>
    <property type="project" value="InterPro"/>
</dbReference>
<reference evidence="3 4" key="1">
    <citation type="submission" date="2015-11" db="EMBL/GenBank/DDBJ databases">
        <title>Complete Genome Sequence of Kocuria flava strain HO-9041.</title>
        <authorList>
            <person name="Zhou M."/>
            <person name="Dai J."/>
        </authorList>
    </citation>
    <scope>NUCLEOTIDE SEQUENCE [LARGE SCALE GENOMIC DNA]</scope>
    <source>
        <strain evidence="3 4">HO-9041</strain>
    </source>
</reference>
<dbReference type="EMBL" id="CP013254">
    <property type="protein sequence ID" value="ALU39880.1"/>
    <property type="molecule type" value="Genomic_DNA"/>
</dbReference>
<name>A0A0U3HGE9_9MICC</name>
<proteinExistence type="predicted"/>
<gene>
    <name evidence="3" type="ORF">AS188_09110</name>
</gene>